<protein>
    <recommendedName>
        <fullName evidence="4">Probable multidrug resistance protein NorM</fullName>
    </recommendedName>
    <alternativeName>
        <fullName evidence="12">Multidrug-efflux transporter</fullName>
    </alternativeName>
</protein>
<dbReference type="PANTHER" id="PTHR43298">
    <property type="entry name" value="MULTIDRUG RESISTANCE PROTEIN NORM-RELATED"/>
    <property type="match status" value="1"/>
</dbReference>
<comment type="similarity">
    <text evidence="3">Belongs to the multi antimicrobial extrusion (MATE) (TC 2.A.66.1) family.</text>
</comment>
<gene>
    <name evidence="14" type="ORF">GCM10008906_11470</name>
</gene>
<evidence type="ECO:0000256" key="12">
    <source>
        <dbReference type="ARBA" id="ARBA00031636"/>
    </source>
</evidence>
<accession>A0ABP3UKJ4</accession>
<keyword evidence="8 13" id="KW-0812">Transmembrane</keyword>
<dbReference type="Proteomes" id="UP001501510">
    <property type="component" value="Unassembled WGS sequence"/>
</dbReference>
<sequence length="451" mass="49343">MKKKLERDFTKGDTTKNLISVTIPLFIAFLFTMAYNVVDSIWIGNLLGEKAMAALTVSMPPILLINSVAMGATNGVSILLSKSIGAKDEKSTNKVVATSFVVSIIFSIVITLICEFSTNGILNLLNTPNEIYSMAKGYFTLYILGYILMFMYLYFTSVLRSFGNTTMQMISIIFCTIVNGFIDPIFINKMGIKGAAVATLLSQGIMVFIMIGYIIKKKLIKINFRLFNMEDLKELTKKSVPSIVQQSLPAISTSFITSLVSEFGVVSIAAFGIAGKLETILLYPSMALNMTITTCSGQCFGAKDTKKAKEYLKSGILFGSLFLTIITIFTVMFSKNLGSMFGAGVDVKNIIKVYFSIISIGYVCNTVTNCVLGTVNGFGKPAAAMFLMIFYYIIVRMPLSKILSITSLGLNGIWIGVLVSHIAAAIAGLSYFKILLKKQEVKLEVQPEANY</sequence>
<feature type="transmembrane region" description="Helical" evidence="13">
    <location>
        <begin position="63"/>
        <end position="83"/>
    </location>
</feature>
<reference evidence="15" key="1">
    <citation type="journal article" date="2019" name="Int. J. Syst. Evol. Microbiol.">
        <title>The Global Catalogue of Microorganisms (GCM) 10K type strain sequencing project: providing services to taxonomists for standard genome sequencing and annotation.</title>
        <authorList>
            <consortium name="The Broad Institute Genomics Platform"/>
            <consortium name="The Broad Institute Genome Sequencing Center for Infectious Disease"/>
            <person name="Wu L."/>
            <person name="Ma J."/>
        </authorList>
    </citation>
    <scope>NUCLEOTIDE SEQUENCE [LARGE SCALE GENOMIC DNA]</scope>
    <source>
        <strain evidence="15">JCM 1407</strain>
    </source>
</reference>
<dbReference type="EMBL" id="BAAACG010000006">
    <property type="protein sequence ID" value="GAA0736457.1"/>
    <property type="molecule type" value="Genomic_DNA"/>
</dbReference>
<dbReference type="CDD" id="cd13138">
    <property type="entry name" value="MATE_yoeA_like"/>
    <property type="match status" value="1"/>
</dbReference>
<evidence type="ECO:0000256" key="5">
    <source>
        <dbReference type="ARBA" id="ARBA00022448"/>
    </source>
</evidence>
<evidence type="ECO:0000313" key="14">
    <source>
        <dbReference type="EMBL" id="GAA0736457.1"/>
    </source>
</evidence>
<comment type="caution">
    <text evidence="14">The sequence shown here is derived from an EMBL/GenBank/DDBJ whole genome shotgun (WGS) entry which is preliminary data.</text>
</comment>
<comment type="subcellular location">
    <subcellularLocation>
        <location evidence="2">Cell membrane</location>
        <topology evidence="2">Multi-pass membrane protein</topology>
    </subcellularLocation>
</comment>
<feature type="transmembrane region" description="Helical" evidence="13">
    <location>
        <begin position="21"/>
        <end position="43"/>
    </location>
</feature>
<name>A0ABP3UKJ4_9CLOT</name>
<dbReference type="InterPro" id="IPR002528">
    <property type="entry name" value="MATE_fam"/>
</dbReference>
<evidence type="ECO:0000256" key="10">
    <source>
        <dbReference type="ARBA" id="ARBA00023065"/>
    </source>
</evidence>
<evidence type="ECO:0000256" key="2">
    <source>
        <dbReference type="ARBA" id="ARBA00004651"/>
    </source>
</evidence>
<keyword evidence="15" id="KW-1185">Reference proteome</keyword>
<feature type="transmembrane region" description="Helical" evidence="13">
    <location>
        <begin position="95"/>
        <end position="118"/>
    </location>
</feature>
<feature type="transmembrane region" description="Helical" evidence="13">
    <location>
        <begin position="138"/>
        <end position="155"/>
    </location>
</feature>
<dbReference type="PANTHER" id="PTHR43298:SF2">
    <property type="entry name" value="FMN_FAD EXPORTER YEEO-RELATED"/>
    <property type="match status" value="1"/>
</dbReference>
<evidence type="ECO:0000256" key="7">
    <source>
        <dbReference type="ARBA" id="ARBA00022475"/>
    </source>
</evidence>
<evidence type="ECO:0000256" key="4">
    <source>
        <dbReference type="ARBA" id="ARBA00020268"/>
    </source>
</evidence>
<keyword evidence="10" id="KW-0406">Ion transport</keyword>
<evidence type="ECO:0000256" key="9">
    <source>
        <dbReference type="ARBA" id="ARBA00022989"/>
    </source>
</evidence>
<feature type="transmembrane region" description="Helical" evidence="13">
    <location>
        <begin position="411"/>
        <end position="432"/>
    </location>
</feature>
<keyword evidence="5" id="KW-0813">Transport</keyword>
<feature type="transmembrane region" description="Helical" evidence="13">
    <location>
        <begin position="162"/>
        <end position="182"/>
    </location>
</feature>
<feature type="transmembrane region" description="Helical" evidence="13">
    <location>
        <begin position="353"/>
        <end position="375"/>
    </location>
</feature>
<feature type="transmembrane region" description="Helical" evidence="13">
    <location>
        <begin position="382"/>
        <end position="399"/>
    </location>
</feature>
<evidence type="ECO:0000256" key="3">
    <source>
        <dbReference type="ARBA" id="ARBA00010199"/>
    </source>
</evidence>
<evidence type="ECO:0000256" key="8">
    <source>
        <dbReference type="ARBA" id="ARBA00022692"/>
    </source>
</evidence>
<dbReference type="PIRSF" id="PIRSF006603">
    <property type="entry name" value="DinF"/>
    <property type="match status" value="1"/>
</dbReference>
<keyword evidence="9 13" id="KW-1133">Transmembrane helix</keyword>
<keyword evidence="6" id="KW-0050">Antiport</keyword>
<keyword evidence="7" id="KW-1003">Cell membrane</keyword>
<evidence type="ECO:0000256" key="1">
    <source>
        <dbReference type="ARBA" id="ARBA00003408"/>
    </source>
</evidence>
<dbReference type="InterPro" id="IPR050222">
    <property type="entry name" value="MATE_MdtK"/>
</dbReference>
<dbReference type="NCBIfam" id="TIGR00797">
    <property type="entry name" value="matE"/>
    <property type="match status" value="1"/>
</dbReference>
<dbReference type="InterPro" id="IPR048279">
    <property type="entry name" value="MdtK-like"/>
</dbReference>
<dbReference type="RefSeq" id="WP_343759741.1">
    <property type="nucleotide sequence ID" value="NZ_BAAACG010000006.1"/>
</dbReference>
<comment type="function">
    <text evidence="1">Multidrug efflux pump.</text>
</comment>
<evidence type="ECO:0000256" key="6">
    <source>
        <dbReference type="ARBA" id="ARBA00022449"/>
    </source>
</evidence>
<evidence type="ECO:0000313" key="15">
    <source>
        <dbReference type="Proteomes" id="UP001501510"/>
    </source>
</evidence>
<dbReference type="Pfam" id="PF01554">
    <property type="entry name" value="MatE"/>
    <property type="match status" value="2"/>
</dbReference>
<evidence type="ECO:0000256" key="11">
    <source>
        <dbReference type="ARBA" id="ARBA00023136"/>
    </source>
</evidence>
<proteinExistence type="inferred from homology"/>
<feature type="transmembrane region" description="Helical" evidence="13">
    <location>
        <begin position="194"/>
        <end position="215"/>
    </location>
</feature>
<organism evidence="14 15">
    <name type="scientific">Clostridium oceanicum</name>
    <dbReference type="NCBI Taxonomy" id="1543"/>
    <lineage>
        <taxon>Bacteria</taxon>
        <taxon>Bacillati</taxon>
        <taxon>Bacillota</taxon>
        <taxon>Clostridia</taxon>
        <taxon>Eubacteriales</taxon>
        <taxon>Clostridiaceae</taxon>
        <taxon>Clostridium</taxon>
    </lineage>
</organism>
<evidence type="ECO:0000256" key="13">
    <source>
        <dbReference type="SAM" id="Phobius"/>
    </source>
</evidence>
<feature type="transmembrane region" description="Helical" evidence="13">
    <location>
        <begin position="314"/>
        <end position="333"/>
    </location>
</feature>
<keyword evidence="11 13" id="KW-0472">Membrane</keyword>